<keyword evidence="1" id="KW-0812">Transmembrane</keyword>
<dbReference type="EMBL" id="AMWJ02000002">
    <property type="protein sequence ID" value="NNJ16809.1"/>
    <property type="molecule type" value="Genomic_DNA"/>
</dbReference>
<name>A0A7K4EHG9_9PSED</name>
<keyword evidence="1" id="KW-1133">Transmembrane helix</keyword>
<feature type="transmembrane region" description="Helical" evidence="1">
    <location>
        <begin position="68"/>
        <end position="90"/>
    </location>
</feature>
<dbReference type="AlphaFoldDB" id="A0A7K4EHG9"/>
<keyword evidence="3" id="KW-1185">Reference proteome</keyword>
<evidence type="ECO:0000313" key="3">
    <source>
        <dbReference type="Proteomes" id="UP000010448"/>
    </source>
</evidence>
<keyword evidence="1" id="KW-0472">Membrane</keyword>
<dbReference type="Proteomes" id="UP000010448">
    <property type="component" value="Unassembled WGS sequence"/>
</dbReference>
<gene>
    <name evidence="2" type="ORF">CSV86_017175</name>
</gene>
<evidence type="ECO:0000313" key="2">
    <source>
        <dbReference type="EMBL" id="NNJ16809.1"/>
    </source>
</evidence>
<proteinExistence type="predicted"/>
<comment type="caution">
    <text evidence="2">The sequence shown here is derived from an EMBL/GenBank/DDBJ whole genome shotgun (WGS) entry which is preliminary data.</text>
</comment>
<sequence>MTEAITGPIIGKALYHGKSSRLGVGNFIFPCTMTEQSRFLPPRFCTKAVWERLPMKVEVTKKPKARRLVAYGALGFFLSIFVLGLMTLSLRCGDPTSQLPQ</sequence>
<organism evidence="2 3">
    <name type="scientific">Pseudomonas bharatica CSV86</name>
    <dbReference type="NCBI Taxonomy" id="1005395"/>
    <lineage>
        <taxon>Bacteria</taxon>
        <taxon>Pseudomonadati</taxon>
        <taxon>Pseudomonadota</taxon>
        <taxon>Gammaproteobacteria</taxon>
        <taxon>Pseudomonadales</taxon>
        <taxon>Pseudomonadaceae</taxon>
        <taxon>Pseudomonas</taxon>
        <taxon>Pseudomonas bharatica</taxon>
    </lineage>
</organism>
<evidence type="ECO:0000256" key="1">
    <source>
        <dbReference type="SAM" id="Phobius"/>
    </source>
</evidence>
<reference evidence="2 3" key="1">
    <citation type="journal article" date="2013" name="Genome Announc.">
        <title>Genome Sequence of Naphthalene-Degrading Soil Bacterium Pseudomonas putida CSV86.</title>
        <authorList>
            <person name="Phale P.S."/>
            <person name="Paliwal V."/>
            <person name="Raju S.C."/>
            <person name="Modak A."/>
            <person name="Purohit H.J."/>
        </authorList>
    </citation>
    <scope>NUCLEOTIDE SEQUENCE [LARGE SCALE GENOMIC DNA]</scope>
    <source>
        <strain evidence="2 3">CSV86</strain>
    </source>
</reference>
<dbReference type="RefSeq" id="WP_170394915.1">
    <property type="nucleotide sequence ID" value="NZ_AMWJ02000002.1"/>
</dbReference>
<protein>
    <submittedName>
        <fullName evidence="2">Uncharacterized protein</fullName>
    </submittedName>
</protein>
<accession>A0A7K4EHG9</accession>